<evidence type="ECO:0000313" key="11">
    <source>
        <dbReference type="EMBL" id="CAB4655025.1"/>
    </source>
</evidence>
<keyword evidence="7" id="KW-0067">ATP-binding</keyword>
<dbReference type="Pfam" id="PF01406">
    <property type="entry name" value="tRNA-synt_1e"/>
    <property type="match status" value="1"/>
</dbReference>
<dbReference type="PANTHER" id="PTHR10890">
    <property type="entry name" value="CYSTEINYL-TRNA SYNTHETASE"/>
    <property type="match status" value="1"/>
</dbReference>
<evidence type="ECO:0000256" key="9">
    <source>
        <dbReference type="ARBA" id="ARBA00048350"/>
    </source>
</evidence>
<dbReference type="GO" id="GO:0035446">
    <property type="term" value="F:cysteine-glucosaminylinositol ligase activity"/>
    <property type="evidence" value="ECO:0007669"/>
    <property type="project" value="UniProtKB-EC"/>
</dbReference>
<dbReference type="GO" id="GO:0005829">
    <property type="term" value="C:cytosol"/>
    <property type="evidence" value="ECO:0007669"/>
    <property type="project" value="TreeGrafter"/>
</dbReference>
<reference evidence="11" key="1">
    <citation type="submission" date="2020-05" db="EMBL/GenBank/DDBJ databases">
        <authorList>
            <person name="Chiriac C."/>
            <person name="Salcher M."/>
            <person name="Ghai R."/>
            <person name="Kavagutti S V."/>
        </authorList>
    </citation>
    <scope>NUCLEOTIDE SEQUENCE</scope>
</reference>
<feature type="domain" description="tRNA synthetases class I catalytic" evidence="10">
    <location>
        <begin position="38"/>
        <end position="339"/>
    </location>
</feature>
<evidence type="ECO:0000256" key="2">
    <source>
        <dbReference type="ARBA" id="ARBA00007723"/>
    </source>
</evidence>
<comment type="similarity">
    <text evidence="2">Belongs to the class-I aminoacyl-tRNA synthetase family. MshC subfamily.</text>
</comment>
<proteinExistence type="inferred from homology"/>
<accession>A0A6J6L3Y5</accession>
<evidence type="ECO:0000256" key="6">
    <source>
        <dbReference type="ARBA" id="ARBA00022741"/>
    </source>
</evidence>
<dbReference type="GO" id="GO:0004817">
    <property type="term" value="F:cysteine-tRNA ligase activity"/>
    <property type="evidence" value="ECO:0007669"/>
    <property type="project" value="TreeGrafter"/>
</dbReference>
<dbReference type="InterPro" id="IPR032678">
    <property type="entry name" value="tRNA-synt_1_cat_dom"/>
</dbReference>
<dbReference type="AlphaFoldDB" id="A0A6J6L3Y5"/>
<keyword evidence="6" id="KW-0547">Nucleotide-binding</keyword>
<dbReference type="GO" id="GO:0005524">
    <property type="term" value="F:ATP binding"/>
    <property type="evidence" value="ECO:0007669"/>
    <property type="project" value="UniProtKB-KW"/>
</dbReference>
<dbReference type="Gene3D" id="3.40.50.620">
    <property type="entry name" value="HUPs"/>
    <property type="match status" value="1"/>
</dbReference>
<gene>
    <name evidence="11" type="ORF">UFOPK2254_00382</name>
</gene>
<sequence>MKSWSDVYLPPIDSRFVFPMLSLHNAASNSAVTLPNKAEYSMYVCGITPYDATHLGHAATYITFDLVNRYLTAMGKKVNFVENVTDIDDPLLERAHRDGVDWEDLAHSQIDLFRGDMADLHVIPPQSYIGAVEAIPLIIDSIQSLQEADTVYSVDGDLYFTVDSDEKFGSRSHLSQEKMVEIFSERGGDPKRVGKKQPLDALVWQLQRPGEPAWPSPFGAGRPGWHIECCAIALAYLPLNDSSEFMIDIQGGGSDLLFPHHEMGAAQSRILGKRDYARIYMYAGMIGLDGEKMSKSKGNLLFVSRMIMQGCDPMAIRLALLSDRYADDRMWQVELLTQANDLLAKLRLLLSRPEVAPTDPVIQKMINALSDNLDTPSVFRALEEWCSATEMVTTGDELGSPGELARALDLLLGIAV</sequence>
<dbReference type="InterPro" id="IPR014729">
    <property type="entry name" value="Rossmann-like_a/b/a_fold"/>
</dbReference>
<dbReference type="InterPro" id="IPR017812">
    <property type="entry name" value="Mycothiol_ligase_MshC"/>
</dbReference>
<evidence type="ECO:0000256" key="3">
    <source>
        <dbReference type="ARBA" id="ARBA00012088"/>
    </source>
</evidence>
<dbReference type="GO" id="GO:0006423">
    <property type="term" value="P:cysteinyl-tRNA aminoacylation"/>
    <property type="evidence" value="ECO:0007669"/>
    <property type="project" value="TreeGrafter"/>
</dbReference>
<dbReference type="EC" id="6.3.1.13" evidence="3"/>
<dbReference type="InterPro" id="IPR024909">
    <property type="entry name" value="Cys-tRNA/MSH_ligase"/>
</dbReference>
<evidence type="ECO:0000256" key="1">
    <source>
        <dbReference type="ARBA" id="ARBA00003679"/>
    </source>
</evidence>
<evidence type="ECO:0000256" key="4">
    <source>
        <dbReference type="ARBA" id="ARBA00020068"/>
    </source>
</evidence>
<evidence type="ECO:0000256" key="7">
    <source>
        <dbReference type="ARBA" id="ARBA00022840"/>
    </source>
</evidence>
<dbReference type="PANTHER" id="PTHR10890:SF3">
    <property type="entry name" value="CYSTEINE--TRNA LIGASE, CYTOPLASMIC"/>
    <property type="match status" value="1"/>
</dbReference>
<name>A0A6J6L3Y5_9ZZZZ</name>
<dbReference type="PRINTS" id="PR00983">
    <property type="entry name" value="TRNASYNTHCYS"/>
</dbReference>
<keyword evidence="5" id="KW-0436">Ligase</keyword>
<dbReference type="SUPFAM" id="SSF52374">
    <property type="entry name" value="Nucleotidylyl transferase"/>
    <property type="match status" value="1"/>
</dbReference>
<evidence type="ECO:0000256" key="8">
    <source>
        <dbReference type="ARBA" id="ARBA00033376"/>
    </source>
</evidence>
<protein>
    <recommendedName>
        <fullName evidence="4">L-cysteine:1D-myo-inositol 2-amino-2-deoxy-alpha-D-glucopyranoside ligase</fullName>
        <ecNumber evidence="3">6.3.1.13</ecNumber>
    </recommendedName>
    <alternativeName>
        <fullName evidence="8">Mycothiol ligase</fullName>
    </alternativeName>
</protein>
<organism evidence="11">
    <name type="scientific">freshwater metagenome</name>
    <dbReference type="NCBI Taxonomy" id="449393"/>
    <lineage>
        <taxon>unclassified sequences</taxon>
        <taxon>metagenomes</taxon>
        <taxon>ecological metagenomes</taxon>
    </lineage>
</organism>
<evidence type="ECO:0000256" key="5">
    <source>
        <dbReference type="ARBA" id="ARBA00022598"/>
    </source>
</evidence>
<evidence type="ECO:0000259" key="10">
    <source>
        <dbReference type="Pfam" id="PF01406"/>
    </source>
</evidence>
<comment type="catalytic activity">
    <reaction evidence="9">
        <text>1D-myo-inositol 2-amino-2-deoxy-alpha-D-glucopyranoside + L-cysteine + ATP = 1D-myo-inositol 2-(L-cysteinylamino)-2-deoxy-alpha-D-glucopyranoside + AMP + diphosphate + H(+)</text>
        <dbReference type="Rhea" id="RHEA:26176"/>
        <dbReference type="ChEBI" id="CHEBI:15378"/>
        <dbReference type="ChEBI" id="CHEBI:30616"/>
        <dbReference type="ChEBI" id="CHEBI:33019"/>
        <dbReference type="ChEBI" id="CHEBI:35235"/>
        <dbReference type="ChEBI" id="CHEBI:58886"/>
        <dbReference type="ChEBI" id="CHEBI:58887"/>
        <dbReference type="ChEBI" id="CHEBI:456215"/>
        <dbReference type="EC" id="6.3.1.13"/>
    </reaction>
</comment>
<dbReference type="EMBL" id="CAEZWO010000025">
    <property type="protein sequence ID" value="CAB4655025.1"/>
    <property type="molecule type" value="Genomic_DNA"/>
</dbReference>
<dbReference type="NCBIfam" id="TIGR03447">
    <property type="entry name" value="mycothiol_MshC"/>
    <property type="match status" value="1"/>
</dbReference>
<comment type="function">
    <text evidence="1">Catalyzes the ATP-dependent condensation of GlcN-Ins and L-cysteine to form L-Cys-GlcN-Ins.</text>
</comment>
<dbReference type="Gene3D" id="1.20.120.640">
    <property type="entry name" value="Anticodon-binding domain of a subclass of class I aminoacyl-tRNA synthetases"/>
    <property type="match status" value="1"/>
</dbReference>
<dbReference type="GO" id="GO:0010125">
    <property type="term" value="P:mycothiol biosynthetic process"/>
    <property type="evidence" value="ECO:0007669"/>
    <property type="project" value="InterPro"/>
</dbReference>